<name>A0ABR1ASX2_POLSC</name>
<dbReference type="Gene3D" id="3.40.50.880">
    <property type="match status" value="1"/>
</dbReference>
<organism evidence="5 6">
    <name type="scientific">Polyplax serrata</name>
    <name type="common">Common mouse louse</name>
    <dbReference type="NCBI Taxonomy" id="468196"/>
    <lineage>
        <taxon>Eukaryota</taxon>
        <taxon>Metazoa</taxon>
        <taxon>Ecdysozoa</taxon>
        <taxon>Arthropoda</taxon>
        <taxon>Hexapoda</taxon>
        <taxon>Insecta</taxon>
        <taxon>Pterygota</taxon>
        <taxon>Neoptera</taxon>
        <taxon>Paraneoptera</taxon>
        <taxon>Psocodea</taxon>
        <taxon>Troctomorpha</taxon>
        <taxon>Phthiraptera</taxon>
        <taxon>Anoplura</taxon>
        <taxon>Polyplacidae</taxon>
        <taxon>Polyplax</taxon>
    </lineage>
</organism>
<evidence type="ECO:0000256" key="1">
    <source>
        <dbReference type="ARBA" id="ARBA00006534"/>
    </source>
</evidence>
<keyword evidence="3" id="KW-0378">Hydrolase</keyword>
<evidence type="ECO:0008006" key="7">
    <source>
        <dbReference type="Google" id="ProtNLM"/>
    </source>
</evidence>
<evidence type="ECO:0000256" key="3">
    <source>
        <dbReference type="ARBA" id="ARBA00022801"/>
    </source>
</evidence>
<reference evidence="5 6" key="1">
    <citation type="submission" date="2023-09" db="EMBL/GenBank/DDBJ databases">
        <title>Genomes of two closely related lineages of the louse Polyplax serrata with different host specificities.</title>
        <authorList>
            <person name="Martinu J."/>
            <person name="Tarabai H."/>
            <person name="Stefka J."/>
            <person name="Hypsa V."/>
        </authorList>
    </citation>
    <scope>NUCLEOTIDE SEQUENCE [LARGE SCALE GENOMIC DNA]</scope>
    <source>
        <strain evidence="5">98ZLc_SE</strain>
    </source>
</reference>
<dbReference type="Proteomes" id="UP001359485">
    <property type="component" value="Unassembled WGS sequence"/>
</dbReference>
<dbReference type="NCBIfam" id="NF003642">
    <property type="entry name" value="PRK05282.1"/>
    <property type="match status" value="1"/>
</dbReference>
<comment type="similarity">
    <text evidence="1">Belongs to the peptidase S51 family.</text>
</comment>
<dbReference type="CDD" id="cd03146">
    <property type="entry name" value="GAT1_Peptidase_E"/>
    <property type="match status" value="1"/>
</dbReference>
<dbReference type="PANTHER" id="PTHR20842:SF0">
    <property type="entry name" value="ALPHA-ASPARTYL DIPEPTIDASE"/>
    <property type="match status" value="1"/>
</dbReference>
<keyword evidence="6" id="KW-1185">Reference proteome</keyword>
<proteinExistence type="inferred from homology"/>
<gene>
    <name evidence="5" type="ORF">RUM44_008986</name>
</gene>
<evidence type="ECO:0000256" key="4">
    <source>
        <dbReference type="ARBA" id="ARBA00022825"/>
    </source>
</evidence>
<sequence>MYSNRKMLLLSTSTLHGSEFLEYIVSTINEFFSKYNIKNVLFVPYALKDYEGYTNKVKSAFKKFNLKYSVSGIHEKSDPVQAINQTDCIFIGGGNTFLLLKTLYDLKLQDVIRNRVLKDGIVYMGSSAGTNIATPTINTTNDMPIVYPPTFDALNLISFNINPHYLDPDPKSTHKGETRIERIQQFHEMPGSRPVVGLREGSYLVIEGDSIILKGKPAVLFCQNKQPTECAEGTDLSKTVAMN</sequence>
<keyword evidence="4" id="KW-0720">Serine protease</keyword>
<dbReference type="SUPFAM" id="SSF52317">
    <property type="entry name" value="Class I glutamine amidotransferase-like"/>
    <property type="match status" value="1"/>
</dbReference>
<evidence type="ECO:0000313" key="6">
    <source>
        <dbReference type="Proteomes" id="UP001359485"/>
    </source>
</evidence>
<evidence type="ECO:0000313" key="5">
    <source>
        <dbReference type="EMBL" id="KAK6626513.1"/>
    </source>
</evidence>
<comment type="caution">
    <text evidence="5">The sequence shown here is derived from an EMBL/GenBank/DDBJ whole genome shotgun (WGS) entry which is preliminary data.</text>
</comment>
<dbReference type="InterPro" id="IPR029062">
    <property type="entry name" value="Class_I_gatase-like"/>
</dbReference>
<dbReference type="EMBL" id="JAWJWF010000045">
    <property type="protein sequence ID" value="KAK6626513.1"/>
    <property type="molecule type" value="Genomic_DNA"/>
</dbReference>
<evidence type="ECO:0000256" key="2">
    <source>
        <dbReference type="ARBA" id="ARBA00022670"/>
    </source>
</evidence>
<protein>
    <recommendedName>
        <fullName evidence="7">Alpha-aspartyl dipeptidase</fullName>
    </recommendedName>
</protein>
<accession>A0ABR1ASX2</accession>
<dbReference type="Pfam" id="PF03575">
    <property type="entry name" value="Peptidase_S51"/>
    <property type="match status" value="1"/>
</dbReference>
<dbReference type="PANTHER" id="PTHR20842">
    <property type="entry name" value="PROTEASE S51 ALPHA-ASPARTYL DIPEPTIDASE"/>
    <property type="match status" value="1"/>
</dbReference>
<dbReference type="InterPro" id="IPR005320">
    <property type="entry name" value="Peptidase_S51"/>
</dbReference>
<keyword evidence="2" id="KW-0645">Protease</keyword>